<evidence type="ECO:0000313" key="3">
    <source>
        <dbReference type="EMBL" id="MCV3271264.1"/>
    </source>
</evidence>
<proteinExistence type="predicted"/>
<dbReference type="RefSeq" id="WP_263843593.1">
    <property type="nucleotide sequence ID" value="NZ_JALIEB010000004.1"/>
</dbReference>
<keyword evidence="4" id="KW-1185">Reference proteome</keyword>
<dbReference type="Proteomes" id="UP001208690">
    <property type="component" value="Unassembled WGS sequence"/>
</dbReference>
<evidence type="ECO:0000256" key="2">
    <source>
        <dbReference type="SAM" id="Phobius"/>
    </source>
</evidence>
<dbReference type="PANTHER" id="PTHR30367:SF12">
    <property type="entry name" value="P-HYDROXYBENZOIC ACID EFFLUX PUMP SUBUNIT AAEA"/>
    <property type="match status" value="1"/>
</dbReference>
<reference evidence="3 4" key="1">
    <citation type="submission" date="2022-04" db="EMBL/GenBank/DDBJ databases">
        <title>Roseobacter sp. WL0113 is a bacterium isolated from neritic sediment.</title>
        <authorList>
            <person name="Wang L."/>
            <person name="He W."/>
            <person name="Zhang D.-F."/>
        </authorList>
    </citation>
    <scope>NUCLEOTIDE SEQUENCE [LARGE SCALE GENOMIC DNA]</scope>
    <source>
        <strain evidence="3 4">WL0113</strain>
    </source>
</reference>
<evidence type="ECO:0000256" key="1">
    <source>
        <dbReference type="SAM" id="Coils"/>
    </source>
</evidence>
<evidence type="ECO:0000313" key="4">
    <source>
        <dbReference type="Proteomes" id="UP001208690"/>
    </source>
</evidence>
<accession>A0ABT3BCF9</accession>
<keyword evidence="1" id="KW-0175">Coiled coil</keyword>
<dbReference type="Gene3D" id="1.10.287.470">
    <property type="entry name" value="Helix hairpin bin"/>
    <property type="match status" value="1"/>
</dbReference>
<dbReference type="PANTHER" id="PTHR30367">
    <property type="entry name" value="P-HYDROXYBENZOIC ACID EFFLUX PUMP SUBUNIT AAEA-RELATED"/>
    <property type="match status" value="1"/>
</dbReference>
<organism evidence="3 4">
    <name type="scientific">Roseobacter sinensis</name>
    <dbReference type="NCBI Taxonomy" id="2931391"/>
    <lineage>
        <taxon>Bacteria</taxon>
        <taxon>Pseudomonadati</taxon>
        <taxon>Pseudomonadota</taxon>
        <taxon>Alphaproteobacteria</taxon>
        <taxon>Rhodobacterales</taxon>
        <taxon>Roseobacteraceae</taxon>
        <taxon>Roseobacter</taxon>
    </lineage>
</organism>
<comment type="caution">
    <text evidence="3">The sequence shown here is derived from an EMBL/GenBank/DDBJ whole genome shotgun (WGS) entry which is preliminary data.</text>
</comment>
<sequence>MLEVILCSLVTILPDYLLRRRFQGKRWGQEITFFTVWYELRWGITLCAMLTITLITIVFYYHPSTSNVASFFRTVTILSEQGGRVSDVYVEINSEVAAGDPIFRLDSSSQEAAAETARRQIAEVEAALVLAEAQRAASVAAVDQAVAAFEQTHEDLERQRELRNRGSAAVSDRDVQLLENELGVKQGQVDAARAGVEAVDAQISVQLPAQRATAEAALAQAVNEIEKLTVYAGVDGTIEQFTLRVGDIVSPVLRPAGILVPSEAGRNRFQAGFPQISAQVVKAGGVAEIMCVSKPFTVVPMVITEVQDVIAAGQLRPSDRLGDAQNMGAPGTITAFLEPIYPGQTDDIPPGSRCLANAYTYNHALLEDPELGFGQRIFLHVVDTVGVVHAAGLRIRSLLLPLQTLVFTGH</sequence>
<keyword evidence="2" id="KW-0812">Transmembrane</keyword>
<dbReference type="EMBL" id="JALIEB010000004">
    <property type="protein sequence ID" value="MCV3271264.1"/>
    <property type="molecule type" value="Genomic_DNA"/>
</dbReference>
<dbReference type="InterPro" id="IPR050393">
    <property type="entry name" value="MFP_Efflux_Pump"/>
</dbReference>
<gene>
    <name evidence="3" type="ORF">MUB52_07485</name>
</gene>
<feature type="coiled-coil region" evidence="1">
    <location>
        <begin position="114"/>
        <end position="159"/>
    </location>
</feature>
<name>A0ABT3BCF9_9RHOB</name>
<keyword evidence="2" id="KW-1133">Transmembrane helix</keyword>
<keyword evidence="2" id="KW-0472">Membrane</keyword>
<protein>
    <submittedName>
        <fullName evidence="3">Biotin/lipoyl-binding protein</fullName>
    </submittedName>
</protein>
<dbReference type="Gene3D" id="2.40.50.100">
    <property type="match status" value="1"/>
</dbReference>
<feature type="transmembrane region" description="Helical" evidence="2">
    <location>
        <begin position="43"/>
        <end position="61"/>
    </location>
</feature>